<dbReference type="Pfam" id="PF00059">
    <property type="entry name" value="Lectin_C"/>
    <property type="match status" value="1"/>
</dbReference>
<dbReference type="STRING" id="6573.A0A210QI24"/>
<dbReference type="AlphaFoldDB" id="A0A210QI24"/>
<evidence type="ECO:0000313" key="3">
    <source>
        <dbReference type="Proteomes" id="UP000242188"/>
    </source>
</evidence>
<dbReference type="CDD" id="cd00037">
    <property type="entry name" value="CLECT"/>
    <property type="match status" value="1"/>
</dbReference>
<dbReference type="PROSITE" id="PS50041">
    <property type="entry name" value="C_TYPE_LECTIN_2"/>
    <property type="match status" value="1"/>
</dbReference>
<name>A0A210QI24_MIZYE</name>
<comment type="caution">
    <text evidence="2">The sequence shown here is derived from an EMBL/GenBank/DDBJ whole genome shotgun (WGS) entry which is preliminary data.</text>
</comment>
<dbReference type="Proteomes" id="UP000242188">
    <property type="component" value="Unassembled WGS sequence"/>
</dbReference>
<dbReference type="InterPro" id="IPR016186">
    <property type="entry name" value="C-type_lectin-like/link_sf"/>
</dbReference>
<evidence type="ECO:0000313" key="2">
    <source>
        <dbReference type="EMBL" id="OWF48241.1"/>
    </source>
</evidence>
<accession>A0A210QI24</accession>
<organism evidence="2 3">
    <name type="scientific">Mizuhopecten yessoensis</name>
    <name type="common">Japanese scallop</name>
    <name type="synonym">Patinopecten yessoensis</name>
    <dbReference type="NCBI Taxonomy" id="6573"/>
    <lineage>
        <taxon>Eukaryota</taxon>
        <taxon>Metazoa</taxon>
        <taxon>Spiralia</taxon>
        <taxon>Lophotrochozoa</taxon>
        <taxon>Mollusca</taxon>
        <taxon>Bivalvia</taxon>
        <taxon>Autobranchia</taxon>
        <taxon>Pteriomorphia</taxon>
        <taxon>Pectinida</taxon>
        <taxon>Pectinoidea</taxon>
        <taxon>Pectinidae</taxon>
        <taxon>Mizuhopecten</taxon>
    </lineage>
</organism>
<dbReference type="EMBL" id="NEDP02003636">
    <property type="protein sequence ID" value="OWF48241.1"/>
    <property type="molecule type" value="Genomic_DNA"/>
</dbReference>
<dbReference type="Gene3D" id="3.10.100.10">
    <property type="entry name" value="Mannose-Binding Protein A, subunit A"/>
    <property type="match status" value="1"/>
</dbReference>
<gene>
    <name evidence="2" type="ORF">KP79_PYT16287</name>
</gene>
<dbReference type="InterPro" id="IPR016187">
    <property type="entry name" value="CTDL_fold"/>
</dbReference>
<proteinExistence type="predicted"/>
<feature type="domain" description="C-type lectin" evidence="1">
    <location>
        <begin position="10"/>
        <end position="79"/>
    </location>
</feature>
<evidence type="ECO:0000259" key="1">
    <source>
        <dbReference type="PROSITE" id="PS50041"/>
    </source>
</evidence>
<protein>
    <submittedName>
        <fullName evidence="2">Collectin-12</fullName>
    </submittedName>
</protein>
<keyword evidence="3" id="KW-1185">Reference proteome</keyword>
<dbReference type="SUPFAM" id="SSF56436">
    <property type="entry name" value="C-type lectin-like"/>
    <property type="match status" value="1"/>
</dbReference>
<dbReference type="InterPro" id="IPR001304">
    <property type="entry name" value="C-type_lectin-like"/>
</dbReference>
<reference evidence="2 3" key="1">
    <citation type="journal article" date="2017" name="Nat. Ecol. Evol.">
        <title>Scallop genome provides insights into evolution of bilaterian karyotype and development.</title>
        <authorList>
            <person name="Wang S."/>
            <person name="Zhang J."/>
            <person name="Jiao W."/>
            <person name="Li J."/>
            <person name="Xun X."/>
            <person name="Sun Y."/>
            <person name="Guo X."/>
            <person name="Huan P."/>
            <person name="Dong B."/>
            <person name="Zhang L."/>
            <person name="Hu X."/>
            <person name="Sun X."/>
            <person name="Wang J."/>
            <person name="Zhao C."/>
            <person name="Wang Y."/>
            <person name="Wang D."/>
            <person name="Huang X."/>
            <person name="Wang R."/>
            <person name="Lv J."/>
            <person name="Li Y."/>
            <person name="Zhang Z."/>
            <person name="Liu B."/>
            <person name="Lu W."/>
            <person name="Hui Y."/>
            <person name="Liang J."/>
            <person name="Zhou Z."/>
            <person name="Hou R."/>
            <person name="Li X."/>
            <person name="Liu Y."/>
            <person name="Li H."/>
            <person name="Ning X."/>
            <person name="Lin Y."/>
            <person name="Zhao L."/>
            <person name="Xing Q."/>
            <person name="Dou J."/>
            <person name="Li Y."/>
            <person name="Mao J."/>
            <person name="Guo H."/>
            <person name="Dou H."/>
            <person name="Li T."/>
            <person name="Mu C."/>
            <person name="Jiang W."/>
            <person name="Fu Q."/>
            <person name="Fu X."/>
            <person name="Miao Y."/>
            <person name="Liu J."/>
            <person name="Yu Q."/>
            <person name="Li R."/>
            <person name="Liao H."/>
            <person name="Li X."/>
            <person name="Kong Y."/>
            <person name="Jiang Z."/>
            <person name="Chourrout D."/>
            <person name="Li R."/>
            <person name="Bao Z."/>
        </authorList>
    </citation>
    <scope>NUCLEOTIDE SEQUENCE [LARGE SCALE GENOMIC DNA]</scope>
    <source>
        <strain evidence="2 3">PY_sf001</strain>
    </source>
</reference>
<sequence>MDLIDGIWSVWVGGSDAQVENTWLWITSGLPMSFTNWESPQPDNWGGGAQNADCLCMGRWSTFIWHDCNCFENRAFVCEKLVMLRNL</sequence>